<dbReference type="SMART" id="SM00761">
    <property type="entry name" value="HDAC_interact"/>
    <property type="match status" value="1"/>
</dbReference>
<dbReference type="Pfam" id="PF02671">
    <property type="entry name" value="PAH"/>
    <property type="match status" value="2"/>
</dbReference>
<keyword evidence="7" id="KW-1185">Reference proteome</keyword>
<comment type="caution">
    <text evidence="6">The sequence shown here is derived from an EMBL/GenBank/DDBJ whole genome shotgun (WGS) entry which is preliminary data.</text>
</comment>
<accession>A0AAW1WT78</accession>
<comment type="subcellular location">
    <subcellularLocation>
        <location evidence="1 4">Nucleus</location>
    </subcellularLocation>
</comment>
<proteinExistence type="predicted"/>
<dbReference type="SUPFAM" id="SSF47762">
    <property type="entry name" value="PAH2 domain"/>
    <property type="match status" value="2"/>
</dbReference>
<protein>
    <recommendedName>
        <fullName evidence="5">Histone deacetylase interacting domain-containing protein</fullName>
    </recommendedName>
</protein>
<dbReference type="GO" id="GO:0003714">
    <property type="term" value="F:transcription corepressor activity"/>
    <property type="evidence" value="ECO:0007669"/>
    <property type="project" value="InterPro"/>
</dbReference>
<dbReference type="PROSITE" id="PS51477">
    <property type="entry name" value="PAH"/>
    <property type="match status" value="2"/>
</dbReference>
<organism evidence="6 7">
    <name type="scientific">Rubus argutus</name>
    <name type="common">Southern blackberry</name>
    <dbReference type="NCBI Taxonomy" id="59490"/>
    <lineage>
        <taxon>Eukaryota</taxon>
        <taxon>Viridiplantae</taxon>
        <taxon>Streptophyta</taxon>
        <taxon>Embryophyta</taxon>
        <taxon>Tracheophyta</taxon>
        <taxon>Spermatophyta</taxon>
        <taxon>Magnoliopsida</taxon>
        <taxon>eudicotyledons</taxon>
        <taxon>Gunneridae</taxon>
        <taxon>Pentapetalae</taxon>
        <taxon>rosids</taxon>
        <taxon>fabids</taxon>
        <taxon>Rosales</taxon>
        <taxon>Rosaceae</taxon>
        <taxon>Rosoideae</taxon>
        <taxon>Rosoideae incertae sedis</taxon>
        <taxon>Rubus</taxon>
    </lineage>
</organism>
<dbReference type="EMBL" id="JBEDUW010000005">
    <property type="protein sequence ID" value="KAK9928014.1"/>
    <property type="molecule type" value="Genomic_DNA"/>
</dbReference>
<evidence type="ECO:0000313" key="6">
    <source>
        <dbReference type="EMBL" id="KAK9928014.1"/>
    </source>
</evidence>
<keyword evidence="3 4" id="KW-0539">Nucleus</keyword>
<dbReference type="Pfam" id="PF08295">
    <property type="entry name" value="Sin3_corepress"/>
    <property type="match status" value="1"/>
</dbReference>
<gene>
    <name evidence="6" type="ORF">M0R45_025171</name>
</gene>
<feature type="domain" description="Histone deacetylase interacting" evidence="5">
    <location>
        <begin position="184"/>
        <end position="280"/>
    </location>
</feature>
<evidence type="ECO:0000256" key="4">
    <source>
        <dbReference type="PROSITE-ProRule" id="PRU00810"/>
    </source>
</evidence>
<dbReference type="PANTHER" id="PTHR12346:SF0">
    <property type="entry name" value="SIN3A, ISOFORM G"/>
    <property type="match status" value="1"/>
</dbReference>
<dbReference type="GO" id="GO:0000785">
    <property type="term" value="C:chromatin"/>
    <property type="evidence" value="ECO:0007669"/>
    <property type="project" value="TreeGrafter"/>
</dbReference>
<evidence type="ECO:0000256" key="3">
    <source>
        <dbReference type="ARBA" id="ARBA00023242"/>
    </source>
</evidence>
<dbReference type="InterPro" id="IPR013194">
    <property type="entry name" value="HDAC_interact_dom"/>
</dbReference>
<dbReference type="InterPro" id="IPR039774">
    <property type="entry name" value="Sin3-like"/>
</dbReference>
<dbReference type="Proteomes" id="UP001457282">
    <property type="component" value="Unassembled WGS sequence"/>
</dbReference>
<dbReference type="AlphaFoldDB" id="A0AAW1WT78"/>
<keyword evidence="2" id="KW-0678">Repressor</keyword>
<dbReference type="GO" id="GO:0000122">
    <property type="term" value="P:negative regulation of transcription by RNA polymerase II"/>
    <property type="evidence" value="ECO:0007669"/>
    <property type="project" value="TreeGrafter"/>
</dbReference>
<evidence type="ECO:0000256" key="1">
    <source>
        <dbReference type="ARBA" id="ARBA00004123"/>
    </source>
</evidence>
<name>A0AAW1WT78_RUBAR</name>
<sequence>MVPRLVSFQAEEELSLTFKMIYKTREGGIRKPTTDDTLAYLKAVKDVFEDQAKSYQDFLQLLKDFRTKRLDTESLIGKVQILFEGHPDLLMGFNTFLPKGYEITITPMIDDPEYEEAFTFVERVKERFRDEYHVYQSFMEILKGENKSSVYPKVAAIFQDHPDLIAEFTHFLPSAPSCAIDLSNCETCTPSYRVLPEDYPIPAATQRTEIDSQALNDRVWITPSAASCSRGICKTRCEQSLFQCEDDRFELDMLLESVSSTIESVEQLLEKIKNNSISASICLEDHLTVLNLRCIERVYGKQGLEVVNVLRENAQVALPVILVRLKQKQEEWEQCCSDFSQVWAEVYAKTLNNEVNLYG</sequence>
<dbReference type="InterPro" id="IPR036600">
    <property type="entry name" value="PAH_sf"/>
</dbReference>
<evidence type="ECO:0000256" key="2">
    <source>
        <dbReference type="ARBA" id="ARBA00022491"/>
    </source>
</evidence>
<dbReference type="PANTHER" id="PTHR12346">
    <property type="entry name" value="SIN3B-RELATED"/>
    <property type="match status" value="1"/>
</dbReference>
<dbReference type="GO" id="GO:0000118">
    <property type="term" value="C:histone deacetylase complex"/>
    <property type="evidence" value="ECO:0007669"/>
    <property type="project" value="TreeGrafter"/>
</dbReference>
<dbReference type="InterPro" id="IPR003822">
    <property type="entry name" value="PAH"/>
</dbReference>
<reference evidence="6 7" key="1">
    <citation type="journal article" date="2023" name="G3 (Bethesda)">
        <title>A chromosome-length genome assembly and annotation of blackberry (Rubus argutus, cv. 'Hillquist').</title>
        <authorList>
            <person name="Bruna T."/>
            <person name="Aryal R."/>
            <person name="Dudchenko O."/>
            <person name="Sargent D.J."/>
            <person name="Mead D."/>
            <person name="Buti M."/>
            <person name="Cavallini A."/>
            <person name="Hytonen T."/>
            <person name="Andres J."/>
            <person name="Pham M."/>
            <person name="Weisz D."/>
            <person name="Mascagni F."/>
            <person name="Usai G."/>
            <person name="Natali L."/>
            <person name="Bassil N."/>
            <person name="Fernandez G.E."/>
            <person name="Lomsadze A."/>
            <person name="Armour M."/>
            <person name="Olukolu B."/>
            <person name="Poorten T."/>
            <person name="Britton C."/>
            <person name="Davik J."/>
            <person name="Ashrafi H."/>
            <person name="Aiden E.L."/>
            <person name="Borodovsky M."/>
            <person name="Worthington M."/>
        </authorList>
    </citation>
    <scope>NUCLEOTIDE SEQUENCE [LARGE SCALE GENOMIC DNA]</scope>
    <source>
        <strain evidence="6">PI 553951</strain>
    </source>
</reference>
<dbReference type="Gene3D" id="1.20.1160.11">
    <property type="entry name" value="Paired amphipathic helix"/>
    <property type="match status" value="2"/>
</dbReference>
<evidence type="ECO:0000259" key="5">
    <source>
        <dbReference type="SMART" id="SM00761"/>
    </source>
</evidence>
<evidence type="ECO:0000313" key="7">
    <source>
        <dbReference type="Proteomes" id="UP001457282"/>
    </source>
</evidence>
<dbReference type="FunFam" id="1.20.1160.11:FF:000001">
    <property type="entry name" value="Paired amphipathic helix protein Sin3"/>
    <property type="match status" value="1"/>
</dbReference>